<name>H5SDR4_9ZZZZ</name>
<feature type="region of interest" description="Disordered" evidence="1">
    <location>
        <begin position="589"/>
        <end position="609"/>
    </location>
</feature>
<sequence>MRRILLVATCFALLLQVQANDLQTDTRLHKTVNLQLPDALLEEVAQELSKQTGVPLTVDRTLHEEKATLFVKGKPAWQVLEKLTALLDIRCEKNGEGYHLSADPVAMQKEQGTLQWEQVAFRRDVEKMLREWSQATQQDYLAIVAKVRAMEKEAKQLEREKPRGWQDRRDALGGKIYMLQQVSMVYSYLAGWCYRRLPASAWKPFWDGEVLWFSTAGNPNALPLPADALRWVSLRSPDAEFVQFGIQLDRRRKCLVFYLRTRDILGGECSVFEELVRSDASLYAPLHLRWSQWCTPEETLERSPQLQKRIRPSRTISTRPSTATMADRLQRWAQYSGLNVIADSFRLPQHLFEQGDTLIEWLRDSPMWGGGYLRMEEEWLLFRHLYYWCLKRSELPERLVREMERKAQQEGLSLEDYATLASYLTPEGIARWLVHDYAVRFDHTPLKSAAPALRFWASLTDNQKKLAMQRQPLPYVSLTPAQQKLFREAMLAKLYEQPNPRLLDVLNNPEVQAEMAFVVDRWREASYTLEGERVSIAAESAEELEQQRHLIPDAPDRQQQAQTQQITFTFGIDAQRSVHYDLSIRNKMASFSDSKQEEEKPFPKILSEK</sequence>
<organism evidence="2">
    <name type="scientific">uncultured prokaryote</name>
    <dbReference type="NCBI Taxonomy" id="198431"/>
    <lineage>
        <taxon>unclassified sequences</taxon>
        <taxon>environmental samples</taxon>
    </lineage>
</organism>
<reference evidence="2" key="2">
    <citation type="journal article" date="2012" name="PLoS ONE">
        <title>A Deeply Branching Thermophilic Bacterium with an Ancient Acetyl-CoA Pathway Dominates a Subsurface Ecosystem.</title>
        <authorList>
            <person name="Takami H."/>
            <person name="Noguchi H."/>
            <person name="Takaki Y."/>
            <person name="Uchiyama I."/>
            <person name="Toyoda A."/>
            <person name="Nishi S."/>
            <person name="Chee G.-J."/>
            <person name="Arai W."/>
            <person name="Nunoura T."/>
            <person name="Itoh T."/>
            <person name="Hattori M."/>
            <person name="Takai K."/>
        </authorList>
    </citation>
    <scope>NUCLEOTIDE SEQUENCE</scope>
</reference>
<dbReference type="AlphaFoldDB" id="H5SDR4"/>
<proteinExistence type="predicted"/>
<evidence type="ECO:0000313" key="2">
    <source>
        <dbReference type="EMBL" id="BAL54300.1"/>
    </source>
</evidence>
<gene>
    <name evidence="2" type="ORF">HGMM_F14E02C17</name>
</gene>
<feature type="compositionally biased region" description="Basic and acidic residues" evidence="1">
    <location>
        <begin position="594"/>
        <end position="609"/>
    </location>
</feature>
<dbReference type="EMBL" id="AP011684">
    <property type="protein sequence ID" value="BAL54300.1"/>
    <property type="molecule type" value="Genomic_DNA"/>
</dbReference>
<evidence type="ECO:0000256" key="1">
    <source>
        <dbReference type="SAM" id="MobiDB-lite"/>
    </source>
</evidence>
<accession>H5SDR4</accession>
<reference evidence="2" key="1">
    <citation type="journal article" date="2005" name="Environ. Microbiol.">
        <title>Genetic and functional properties of uncultivated thermophilic crenarchaeotes from a subsurface gold mine as revealed by analysis of genome fragments.</title>
        <authorList>
            <person name="Nunoura T."/>
            <person name="Hirayama H."/>
            <person name="Takami H."/>
            <person name="Oida H."/>
            <person name="Nishi S."/>
            <person name="Shimamura S."/>
            <person name="Suzuki Y."/>
            <person name="Inagaki F."/>
            <person name="Takai K."/>
            <person name="Nealson K.H."/>
            <person name="Horikoshi K."/>
        </authorList>
    </citation>
    <scope>NUCLEOTIDE SEQUENCE</scope>
</reference>
<protein>
    <submittedName>
        <fullName evidence="2">Uncharacterized protein</fullName>
    </submittedName>
</protein>